<evidence type="ECO:0000313" key="1">
    <source>
        <dbReference type="EMBL" id="ALQ41129.1"/>
    </source>
</evidence>
<dbReference type="OrthoDB" id="9812708at2"/>
<dbReference type="EMBL" id="CP013331">
    <property type="protein sequence ID" value="ALQ41129.1"/>
    <property type="molecule type" value="Genomic_DNA"/>
</dbReference>
<dbReference type="Proteomes" id="UP000063275">
    <property type="component" value="Chromosome"/>
</dbReference>
<organism evidence="1">
    <name type="scientific">Fusobacterium hwasookii ChDC F174</name>
    <dbReference type="NCBI Taxonomy" id="1307442"/>
    <lineage>
        <taxon>Bacteria</taxon>
        <taxon>Fusobacteriati</taxon>
        <taxon>Fusobacteriota</taxon>
        <taxon>Fusobacteriia</taxon>
        <taxon>Fusobacteriales</taxon>
        <taxon>Fusobacteriaceae</taxon>
        <taxon>Fusobacterium</taxon>
    </lineage>
</organism>
<proteinExistence type="predicted"/>
<accession>A0A0S2ZQP1</accession>
<evidence type="ECO:0000313" key="2">
    <source>
        <dbReference type="Proteomes" id="UP000063275"/>
    </source>
</evidence>
<dbReference type="AlphaFoldDB" id="A0A0S2ZQP1"/>
<protein>
    <submittedName>
        <fullName evidence="1">Uncharacterized protein</fullName>
    </submittedName>
</protein>
<reference evidence="1 2" key="1">
    <citation type="submission" date="2015-11" db="EMBL/GenBank/DDBJ databases">
        <authorList>
            <person name="Zhang Y."/>
            <person name="Guo Z."/>
        </authorList>
    </citation>
    <scope>NUCLEOTIDE SEQUENCE [LARGE SCALE GENOMIC DNA]</scope>
    <source>
        <strain evidence="1 2">ChDC F174</strain>
    </source>
</reference>
<name>A0A0S2ZQP1_9FUSO</name>
<dbReference type="RefSeq" id="WP_029492860.1">
    <property type="nucleotide sequence ID" value="NZ_CP013331.1"/>
</dbReference>
<gene>
    <name evidence="1" type="ORF">RN87_11490</name>
</gene>
<dbReference type="KEGG" id="fhw:RN87_11490"/>
<sequence>MIKKFEVELSKKMERHNEKSKIKIKSIGWQNQHSELWEQFVPEIGVAETLQGEVIRLSGKIAYEIIDNAGLN</sequence>